<sequence>MEAPKENDDQNEVPNFDIKFKLLEFEKQIFIDAFEKDALLILAKGLNYNGIISNLLWVYNDPANLVLVLNSNDYEEKHFMEKFKLSPLPNLGTEREKAYLEGGVHFISTRILVVDLLKNRVPVTNITGIIVLRAHTVLESCQEAFALRLYRQNNKAFSNSPISFTFGYHQVEKVMRAVFVTELFLWPRFHGTIIKCLKNRQAEVVELHVPLTSNMSHIQTCLLDIMNYTVKQLRSINRTLDMQEITTENCISKKFHKILQSHKLIHDDAVSFYALVSKYRTPEYARVNSGWILLDSAEQLFRLAKNRVYNHKNEFDPEHSPKWKVLSDLLLEEIPEEVKKKQKEGLNNTKILILCQDGRTCAQLNHFLTMGPNKYLFYTAFRRDLTIHTVSSTYKNLKDTAPATSELEKEGVATKPDEDNKDVNKLEEEDTEESKTNYILTLTQVATQGDKKKSADVSMFEPISQIDNLDITQIELEKPIICIRTFKENGNSFSLEQCLENLRPEYIILYHSDVAAVRQIELFESRKSNEESSCKVYFVVHDKTVEEQAYLTSLKREKQAFELLIQAKSVMVVPSYQDGKTDEYFNLNEEDDSDAVDTRKAALGGDNTADDINYERYNILVHDFVQKLPGVTSKNMARIMNKGVSLDHLLTLNKEELGQIIENKNEADTLYSVLHVKAKPADAGKDDKPFGKKKFTGKLFRSKKTQAEVVELHVPLTSNMSHIQTCLLDIMNYTVKQLRSINRTLDMQEITTENCISKKFHKILQSHKLIHDDAVSFYALVSKYRTPEYARVNSGWILLDSAEQLFRLAKNRVYNHKNEFDPEHSPKWKVLSDLLLEEIPEEVKKKQKEGLNNTKILILCQDGRTCAQLNHFLTMGPNKYLFYTAFRRDLTIHTVSSTYKNLKDTAPATSELEKEGVATKPDEDNKDVNKLEEEDTEESKTNYILTLTQVATQGDKKKSADVSMFEPISQIDNLDITQIELEKPIICIRTFKENGNSFSLEQCLENLRPEYIILYHSDVAAVRQIELFESRKSNEESSCKVYFVVHDKTVEEQAYLTSLKREKQAFELLIQAKSVMVVPSYQDGKTDEYFNLNEEDDSDAVDTRKADIQQKLQLLTIHFPRLKLVWSPSPYATAELFYELKEELGQIIENKNEADTLYSVLHVKAKPADAGKDDKPFGKKKFTGKLFRSKKT</sequence>
<gene>
    <name evidence="1" type="ORF">MSG28_006247</name>
</gene>
<accession>A0ACC0JE50</accession>
<organism evidence="1 2">
    <name type="scientific">Choristoneura fumiferana</name>
    <name type="common">Spruce budworm moth</name>
    <name type="synonym">Archips fumiferana</name>
    <dbReference type="NCBI Taxonomy" id="7141"/>
    <lineage>
        <taxon>Eukaryota</taxon>
        <taxon>Metazoa</taxon>
        <taxon>Ecdysozoa</taxon>
        <taxon>Arthropoda</taxon>
        <taxon>Hexapoda</taxon>
        <taxon>Insecta</taxon>
        <taxon>Pterygota</taxon>
        <taxon>Neoptera</taxon>
        <taxon>Endopterygota</taxon>
        <taxon>Lepidoptera</taxon>
        <taxon>Glossata</taxon>
        <taxon>Ditrysia</taxon>
        <taxon>Tortricoidea</taxon>
        <taxon>Tortricidae</taxon>
        <taxon>Tortricinae</taxon>
        <taxon>Choristoneura</taxon>
    </lineage>
</organism>
<comment type="caution">
    <text evidence="1">The sequence shown here is derived from an EMBL/GenBank/DDBJ whole genome shotgun (WGS) entry which is preliminary data.</text>
</comment>
<keyword evidence="2" id="KW-1185">Reference proteome</keyword>
<dbReference type="EMBL" id="CM046110">
    <property type="protein sequence ID" value="KAI8422396.1"/>
    <property type="molecule type" value="Genomic_DNA"/>
</dbReference>
<protein>
    <submittedName>
        <fullName evidence="1">Uncharacterized protein</fullName>
    </submittedName>
</protein>
<reference evidence="1 2" key="1">
    <citation type="journal article" date="2022" name="Genome Biol. Evol.">
        <title>The Spruce Budworm Genome: Reconstructing the Evolutionary History of Antifreeze Proteins.</title>
        <authorList>
            <person name="Beliveau C."/>
            <person name="Gagne P."/>
            <person name="Picq S."/>
            <person name="Vernygora O."/>
            <person name="Keeling C.I."/>
            <person name="Pinkney K."/>
            <person name="Doucet D."/>
            <person name="Wen F."/>
            <person name="Johnston J.S."/>
            <person name="Maaroufi H."/>
            <person name="Boyle B."/>
            <person name="Laroche J."/>
            <person name="Dewar K."/>
            <person name="Juretic N."/>
            <person name="Blackburn G."/>
            <person name="Nisole A."/>
            <person name="Brunet B."/>
            <person name="Brandao M."/>
            <person name="Lumley L."/>
            <person name="Duan J."/>
            <person name="Quan G."/>
            <person name="Lucarotti C.J."/>
            <person name="Roe A.D."/>
            <person name="Sperling F.A.H."/>
            <person name="Levesque R.C."/>
            <person name="Cusson M."/>
        </authorList>
    </citation>
    <scope>NUCLEOTIDE SEQUENCE [LARGE SCALE GENOMIC DNA]</scope>
    <source>
        <strain evidence="1">Glfc:IPQL:Cfum</strain>
    </source>
</reference>
<evidence type="ECO:0000313" key="2">
    <source>
        <dbReference type="Proteomes" id="UP001064048"/>
    </source>
</evidence>
<dbReference type="Proteomes" id="UP001064048">
    <property type="component" value="Chromosome 10"/>
</dbReference>
<proteinExistence type="predicted"/>
<evidence type="ECO:0000313" key="1">
    <source>
        <dbReference type="EMBL" id="KAI8422396.1"/>
    </source>
</evidence>
<name>A0ACC0JE50_CHOFU</name>